<keyword evidence="4" id="KW-1185">Reference proteome</keyword>
<reference evidence="3 4" key="1">
    <citation type="submission" date="2019-04" db="EMBL/GenBank/DDBJ databases">
        <authorList>
            <person name="Embree M."/>
            <person name="Gaffney J.R."/>
        </authorList>
    </citation>
    <scope>NUCLEOTIDE SEQUENCE [LARGE SCALE GENOMIC DNA]</scope>
    <source>
        <strain evidence="3 4">JE7A12</strain>
    </source>
</reference>
<dbReference type="NCBIfam" id="TIGR01439">
    <property type="entry name" value="lp_hng_hel_AbrB"/>
    <property type="match status" value="1"/>
</dbReference>
<protein>
    <submittedName>
        <fullName evidence="3">AbrB/MazE/SpoVT family DNA-binding domain-containing protein</fullName>
    </submittedName>
</protein>
<dbReference type="GO" id="GO:0003677">
    <property type="term" value="F:DNA binding"/>
    <property type="evidence" value="ECO:0007669"/>
    <property type="project" value="UniProtKB-UniRule"/>
</dbReference>
<feature type="domain" description="SpoVT-AbrB" evidence="2">
    <location>
        <begin position="9"/>
        <end position="54"/>
    </location>
</feature>
<dbReference type="PANTHER" id="PTHR34860:SF6">
    <property type="entry name" value="REPRESSOR-LIKE PROTEIN SSO7C3"/>
    <property type="match status" value="1"/>
</dbReference>
<accession>A0A4P8XWT8</accession>
<dbReference type="RefSeq" id="WP_138157608.1">
    <property type="nucleotide sequence ID" value="NZ_CP039381.1"/>
</dbReference>
<sequence length="66" mass="7283">MARPEGKYAWTVTVGTKGQIVLPKEARDVFDIKPGDTLIILGDKDQGMAIPPKNQFSDFFGKIFGK</sequence>
<proteinExistence type="predicted"/>
<dbReference type="AlphaFoldDB" id="A0A4P8XWT8"/>
<dbReference type="OrthoDB" id="9815852at2"/>
<name>A0A4P8XWT8_9FIRM</name>
<organism evidence="3 4">
    <name type="scientific">Ruminococcus bovis</name>
    <dbReference type="NCBI Taxonomy" id="2564099"/>
    <lineage>
        <taxon>Bacteria</taxon>
        <taxon>Bacillati</taxon>
        <taxon>Bacillota</taxon>
        <taxon>Clostridia</taxon>
        <taxon>Eubacteriales</taxon>
        <taxon>Oscillospiraceae</taxon>
        <taxon>Ruminococcus</taxon>
    </lineage>
</organism>
<dbReference type="InterPro" id="IPR007159">
    <property type="entry name" value="SpoVT-AbrB_dom"/>
</dbReference>
<evidence type="ECO:0000313" key="3">
    <source>
        <dbReference type="EMBL" id="QCT07611.1"/>
    </source>
</evidence>
<dbReference type="SMART" id="SM00966">
    <property type="entry name" value="SpoVT_AbrB"/>
    <property type="match status" value="1"/>
</dbReference>
<evidence type="ECO:0000259" key="2">
    <source>
        <dbReference type="PROSITE" id="PS51740"/>
    </source>
</evidence>
<dbReference type="EMBL" id="CP039381">
    <property type="protein sequence ID" value="QCT07611.1"/>
    <property type="molecule type" value="Genomic_DNA"/>
</dbReference>
<dbReference type="Pfam" id="PF04014">
    <property type="entry name" value="MazE_antitoxin"/>
    <property type="match status" value="1"/>
</dbReference>
<gene>
    <name evidence="3" type="ORF">E5Z56_09695</name>
</gene>
<dbReference type="Gene3D" id="2.10.260.10">
    <property type="match status" value="1"/>
</dbReference>
<dbReference type="Proteomes" id="UP000301475">
    <property type="component" value="Chromosome"/>
</dbReference>
<evidence type="ECO:0000313" key="4">
    <source>
        <dbReference type="Proteomes" id="UP000301475"/>
    </source>
</evidence>
<dbReference type="InterPro" id="IPR037914">
    <property type="entry name" value="SpoVT-AbrB_sf"/>
</dbReference>
<keyword evidence="1 3" id="KW-0238">DNA-binding</keyword>
<dbReference type="PANTHER" id="PTHR34860">
    <property type="entry name" value="REPRESSOR-LIKE PROTEIN SSO7C3"/>
    <property type="match status" value="1"/>
</dbReference>
<evidence type="ECO:0000256" key="1">
    <source>
        <dbReference type="PROSITE-ProRule" id="PRU01076"/>
    </source>
</evidence>
<dbReference type="KEGG" id="ruj:E5Z56_09695"/>
<dbReference type="SUPFAM" id="SSF89447">
    <property type="entry name" value="AbrB/MazE/MraZ-like"/>
    <property type="match status" value="1"/>
</dbReference>
<dbReference type="PROSITE" id="PS51740">
    <property type="entry name" value="SPOVT_ABRB"/>
    <property type="match status" value="1"/>
</dbReference>
<dbReference type="InterPro" id="IPR052975">
    <property type="entry name" value="Repressor-like_regulatory"/>
</dbReference>